<dbReference type="SUPFAM" id="SSF64288">
    <property type="entry name" value="Chorismate lyase-like"/>
    <property type="match status" value="1"/>
</dbReference>
<dbReference type="InterPro" id="IPR028978">
    <property type="entry name" value="Chorismate_lyase_/UTRA_dom_sf"/>
</dbReference>
<reference evidence="5 6" key="1">
    <citation type="submission" date="2019-06" db="EMBL/GenBank/DDBJ databases">
        <title>Sequencing the genomes of 1000 actinobacteria strains.</title>
        <authorList>
            <person name="Klenk H.-P."/>
        </authorList>
    </citation>
    <scope>NUCLEOTIDE SEQUENCE [LARGE SCALE GENOMIC DNA]</scope>
    <source>
        <strain evidence="5 6">DSM 102200</strain>
    </source>
</reference>
<dbReference type="InterPro" id="IPR000524">
    <property type="entry name" value="Tscrpt_reg_HTH_GntR"/>
</dbReference>
<dbReference type="Gene3D" id="1.10.10.10">
    <property type="entry name" value="Winged helix-like DNA-binding domain superfamily/Winged helix DNA-binding domain"/>
    <property type="match status" value="1"/>
</dbReference>
<dbReference type="GO" id="GO:0045892">
    <property type="term" value="P:negative regulation of DNA-templated transcription"/>
    <property type="evidence" value="ECO:0007669"/>
    <property type="project" value="TreeGrafter"/>
</dbReference>
<evidence type="ECO:0000256" key="1">
    <source>
        <dbReference type="ARBA" id="ARBA00023015"/>
    </source>
</evidence>
<dbReference type="PANTHER" id="PTHR44846:SF1">
    <property type="entry name" value="MANNOSYL-D-GLYCERATE TRANSPORT_METABOLISM SYSTEM REPRESSOR MNGR-RELATED"/>
    <property type="match status" value="1"/>
</dbReference>
<name>A0A543CMR0_9ACTN</name>
<dbReference type="GO" id="GO:0003677">
    <property type="term" value="F:DNA binding"/>
    <property type="evidence" value="ECO:0007669"/>
    <property type="project" value="UniProtKB-KW"/>
</dbReference>
<dbReference type="Pfam" id="PF00392">
    <property type="entry name" value="GntR"/>
    <property type="match status" value="1"/>
</dbReference>
<dbReference type="Pfam" id="PF07702">
    <property type="entry name" value="UTRA"/>
    <property type="match status" value="1"/>
</dbReference>
<dbReference type="PROSITE" id="PS50949">
    <property type="entry name" value="HTH_GNTR"/>
    <property type="match status" value="1"/>
</dbReference>
<dbReference type="Gene3D" id="3.40.1410.10">
    <property type="entry name" value="Chorismate lyase-like"/>
    <property type="match status" value="1"/>
</dbReference>
<sequence>MGKIDPTSPVPKYFQLREILLDLIEDAELPVDAPIPSERELCQRFGLSRMTVRQAVDHLVTEGRLYRVPGKGTFVARPKIEMPLRLVSFTEDMRARGLEPGARDLDRRTTPANAHLARIFDVPPGTGVHVIERLRTADGEPMAVERSHIPVTVAPGLPDSPLSDASLYDVLETRFGIIFDAGEQTIEAGIADVADARLLDLARGSAVLLLQRRSFMNGTCVELAVSTYRADRYQLHSALEIPRRNRVSSRP</sequence>
<evidence type="ECO:0000259" key="4">
    <source>
        <dbReference type="PROSITE" id="PS50949"/>
    </source>
</evidence>
<evidence type="ECO:0000313" key="6">
    <source>
        <dbReference type="Proteomes" id="UP000316096"/>
    </source>
</evidence>
<keyword evidence="2" id="KW-0238">DNA-binding</keyword>
<evidence type="ECO:0000256" key="3">
    <source>
        <dbReference type="ARBA" id="ARBA00023163"/>
    </source>
</evidence>
<dbReference type="InterPro" id="IPR011663">
    <property type="entry name" value="UTRA"/>
</dbReference>
<dbReference type="SUPFAM" id="SSF46785">
    <property type="entry name" value="Winged helix' DNA-binding domain"/>
    <property type="match status" value="1"/>
</dbReference>
<dbReference type="SMART" id="SM00345">
    <property type="entry name" value="HTH_GNTR"/>
    <property type="match status" value="1"/>
</dbReference>
<dbReference type="CDD" id="cd07377">
    <property type="entry name" value="WHTH_GntR"/>
    <property type="match status" value="1"/>
</dbReference>
<protein>
    <submittedName>
        <fullName evidence="5">GntR family transcriptional regulator</fullName>
    </submittedName>
</protein>
<dbReference type="OrthoDB" id="3182938at2"/>
<comment type="caution">
    <text evidence="5">The sequence shown here is derived from an EMBL/GenBank/DDBJ whole genome shotgun (WGS) entry which is preliminary data.</text>
</comment>
<dbReference type="GO" id="GO:0003700">
    <property type="term" value="F:DNA-binding transcription factor activity"/>
    <property type="evidence" value="ECO:0007669"/>
    <property type="project" value="InterPro"/>
</dbReference>
<dbReference type="EMBL" id="VFOZ01000001">
    <property type="protein sequence ID" value="TQL98391.1"/>
    <property type="molecule type" value="Genomic_DNA"/>
</dbReference>
<organism evidence="5 6">
    <name type="scientific">Actinoallomurus bryophytorum</name>
    <dbReference type="NCBI Taxonomy" id="1490222"/>
    <lineage>
        <taxon>Bacteria</taxon>
        <taxon>Bacillati</taxon>
        <taxon>Actinomycetota</taxon>
        <taxon>Actinomycetes</taxon>
        <taxon>Streptosporangiales</taxon>
        <taxon>Thermomonosporaceae</taxon>
        <taxon>Actinoallomurus</taxon>
    </lineage>
</organism>
<dbReference type="InterPro" id="IPR050679">
    <property type="entry name" value="Bact_HTH_transcr_reg"/>
</dbReference>
<dbReference type="InterPro" id="IPR036390">
    <property type="entry name" value="WH_DNA-bd_sf"/>
</dbReference>
<proteinExistence type="predicted"/>
<evidence type="ECO:0000313" key="5">
    <source>
        <dbReference type="EMBL" id="TQL98391.1"/>
    </source>
</evidence>
<keyword evidence="6" id="KW-1185">Reference proteome</keyword>
<dbReference type="SMART" id="SM00866">
    <property type="entry name" value="UTRA"/>
    <property type="match status" value="1"/>
</dbReference>
<dbReference type="FunFam" id="1.10.10.10:FF:000079">
    <property type="entry name" value="GntR family transcriptional regulator"/>
    <property type="match status" value="1"/>
</dbReference>
<dbReference type="Proteomes" id="UP000316096">
    <property type="component" value="Unassembled WGS sequence"/>
</dbReference>
<dbReference type="PANTHER" id="PTHR44846">
    <property type="entry name" value="MANNOSYL-D-GLYCERATE TRANSPORT/METABOLISM SYSTEM REPRESSOR MNGR-RELATED"/>
    <property type="match status" value="1"/>
</dbReference>
<dbReference type="RefSeq" id="WP_141956996.1">
    <property type="nucleotide sequence ID" value="NZ_VFOZ01000001.1"/>
</dbReference>
<dbReference type="InterPro" id="IPR036388">
    <property type="entry name" value="WH-like_DNA-bd_sf"/>
</dbReference>
<evidence type="ECO:0000256" key="2">
    <source>
        <dbReference type="ARBA" id="ARBA00023125"/>
    </source>
</evidence>
<keyword evidence="1" id="KW-0805">Transcription regulation</keyword>
<accession>A0A543CMR0</accession>
<feature type="domain" description="HTH gntR-type" evidence="4">
    <location>
        <begin position="10"/>
        <end position="78"/>
    </location>
</feature>
<gene>
    <name evidence="5" type="ORF">FB559_4014</name>
</gene>
<dbReference type="PRINTS" id="PR00035">
    <property type="entry name" value="HTHGNTR"/>
</dbReference>
<keyword evidence="3" id="KW-0804">Transcription</keyword>
<dbReference type="AlphaFoldDB" id="A0A543CMR0"/>